<evidence type="ECO:0000313" key="3">
    <source>
        <dbReference type="EMBL" id="AKJ29561.1"/>
    </source>
</evidence>
<dbReference type="Gene3D" id="3.50.50.60">
    <property type="entry name" value="FAD/NAD(P)-binding domain"/>
    <property type="match status" value="1"/>
</dbReference>
<dbReference type="OrthoDB" id="9790035at2"/>
<protein>
    <submittedName>
        <fullName evidence="3">Thiamine biosynthesis protein thio</fullName>
    </submittedName>
</protein>
<keyword evidence="1" id="KW-0560">Oxidoreductase</keyword>
<reference evidence="3 4" key="1">
    <citation type="submission" date="2015-05" db="EMBL/GenBank/DDBJ databases">
        <authorList>
            <person name="Tang B."/>
            <person name="Yu Y."/>
        </authorList>
    </citation>
    <scope>NUCLEOTIDE SEQUENCE [LARGE SCALE GENOMIC DNA]</scope>
    <source>
        <strain evidence="3 4">DSM 7029</strain>
    </source>
</reference>
<dbReference type="PANTHER" id="PTHR13847">
    <property type="entry name" value="SARCOSINE DEHYDROGENASE-RELATED"/>
    <property type="match status" value="1"/>
</dbReference>
<dbReference type="GO" id="GO:0005737">
    <property type="term" value="C:cytoplasm"/>
    <property type="evidence" value="ECO:0007669"/>
    <property type="project" value="TreeGrafter"/>
</dbReference>
<gene>
    <name evidence="3" type="primary">thiO</name>
    <name evidence="3" type="ORF">AAW51_2870</name>
</gene>
<dbReference type="Gene3D" id="3.30.9.10">
    <property type="entry name" value="D-Amino Acid Oxidase, subunit A, domain 2"/>
    <property type="match status" value="1"/>
</dbReference>
<name>A0A0G3BQC8_9BURK</name>
<keyword evidence="4" id="KW-1185">Reference proteome</keyword>
<organism evidence="3 4">
    <name type="scientific">Caldimonas brevitalea</name>
    <dbReference type="NCBI Taxonomy" id="413882"/>
    <lineage>
        <taxon>Bacteria</taxon>
        <taxon>Pseudomonadati</taxon>
        <taxon>Pseudomonadota</taxon>
        <taxon>Betaproteobacteria</taxon>
        <taxon>Burkholderiales</taxon>
        <taxon>Sphaerotilaceae</taxon>
        <taxon>Caldimonas</taxon>
    </lineage>
</organism>
<dbReference type="Pfam" id="PF01266">
    <property type="entry name" value="DAO"/>
    <property type="match status" value="1"/>
</dbReference>
<dbReference type="SUPFAM" id="SSF54373">
    <property type="entry name" value="FAD-linked reductases, C-terminal domain"/>
    <property type="match status" value="1"/>
</dbReference>
<dbReference type="GO" id="GO:0016491">
    <property type="term" value="F:oxidoreductase activity"/>
    <property type="evidence" value="ECO:0007669"/>
    <property type="project" value="UniProtKB-KW"/>
</dbReference>
<dbReference type="PATRIC" id="fig|413882.6.peg.2994"/>
<dbReference type="KEGG" id="pbh:AAW51_2870"/>
<proteinExistence type="predicted"/>
<dbReference type="SUPFAM" id="SSF51905">
    <property type="entry name" value="FAD/NAD(P)-binding domain"/>
    <property type="match status" value="1"/>
</dbReference>
<evidence type="ECO:0000259" key="2">
    <source>
        <dbReference type="Pfam" id="PF01266"/>
    </source>
</evidence>
<dbReference type="InterPro" id="IPR036188">
    <property type="entry name" value="FAD/NAD-bd_sf"/>
</dbReference>
<evidence type="ECO:0000313" key="4">
    <source>
        <dbReference type="Proteomes" id="UP000035352"/>
    </source>
</evidence>
<dbReference type="EMBL" id="CP011371">
    <property type="protein sequence ID" value="AKJ29561.1"/>
    <property type="molecule type" value="Genomic_DNA"/>
</dbReference>
<dbReference type="PANTHER" id="PTHR13847:SF289">
    <property type="entry name" value="GLYCINE OXIDASE"/>
    <property type="match status" value="1"/>
</dbReference>
<accession>A0A0G3BQC8</accession>
<evidence type="ECO:0000256" key="1">
    <source>
        <dbReference type="ARBA" id="ARBA00023002"/>
    </source>
</evidence>
<dbReference type="RefSeq" id="WP_047195147.1">
    <property type="nucleotide sequence ID" value="NZ_CP011371.1"/>
</dbReference>
<dbReference type="Proteomes" id="UP000035352">
    <property type="component" value="Chromosome"/>
</dbReference>
<feature type="domain" description="FAD dependent oxidoreductase" evidence="2">
    <location>
        <begin position="7"/>
        <end position="335"/>
    </location>
</feature>
<sequence length="357" mass="38570">MTTAVHRVAIAGAGLLGRLLAWQLAGAGCEVSVFDPAPGPGERGAAGWTAAGMLSPWAELECADLQVARLGQRSLDLWPQLLAGLPSPVDFQRRGSLLLAHAADLGAARRLLGVLASKVPGEATPQSLTPAALRQLEPCLHGAAHAWLLEPEGQIHPVQAMQALAEGATLRGVRWHWQRPVQTLSPRRLRCGDAEFGFDWVFDVRGVGARPEMPVRGVRGEIVWLHAPGVALGRPVRLLHPRWRVYLVPRPGDVIVVGATEIESEDRSPVSVRSLLGLLSAAHSVLPELAEARLVHTEVNLRPALADNLPRIESCEGLTRINGLFRHGWLIAPALVEQALQDLALPLRRADVMETMR</sequence>
<dbReference type="InterPro" id="IPR006076">
    <property type="entry name" value="FAD-dep_OxRdtase"/>
</dbReference>
<dbReference type="PROSITE" id="PS51257">
    <property type="entry name" value="PROKAR_LIPOPROTEIN"/>
    <property type="match status" value="1"/>
</dbReference>
<dbReference type="STRING" id="413882.AAW51_2870"/>
<dbReference type="AlphaFoldDB" id="A0A0G3BQC8"/>